<sequence length="232" mass="25647">MSNKRVLNPISSDQEIEAFLQQAKQLAVPHNDARLIFALDATASREKTWDHACHLQSEMFLETQELGKLAVQLCHYGGLQQFSASRWLKDTNSLLNQMNQVHCLGGHTQIARLLQHSLKQTRQQAVQAIIFIGDSVEEPVDFLCQLAGQLGIHSTPLFIFQEGRDITAAHAFKQMAKLSGGAYCRFDNSSAATLKALLGAVAVYATGGQRALLEYAKQGHPDILQLTHQLKS</sequence>
<reference evidence="1 2" key="1">
    <citation type="submission" date="2018-11" db="EMBL/GenBank/DDBJ databases">
        <title>The draft genome sequence of Amphritea opalescens ANRC-JH13T.</title>
        <authorList>
            <person name="Fang Z."/>
            <person name="Zhang Y."/>
            <person name="Han X."/>
        </authorList>
    </citation>
    <scope>NUCLEOTIDE SEQUENCE [LARGE SCALE GENOMIC DNA]</scope>
    <source>
        <strain evidence="1 2">ANRC-JH13</strain>
    </source>
</reference>
<keyword evidence="2" id="KW-1185">Reference proteome</keyword>
<gene>
    <name evidence="1" type="ORF">EH243_07280</name>
</gene>
<dbReference type="AlphaFoldDB" id="A0A430KSE7"/>
<organism evidence="1 2">
    <name type="scientific">Amphritea opalescens</name>
    <dbReference type="NCBI Taxonomy" id="2490544"/>
    <lineage>
        <taxon>Bacteria</taxon>
        <taxon>Pseudomonadati</taxon>
        <taxon>Pseudomonadota</taxon>
        <taxon>Gammaproteobacteria</taxon>
        <taxon>Oceanospirillales</taxon>
        <taxon>Oceanospirillaceae</taxon>
        <taxon>Amphritea</taxon>
    </lineage>
</organism>
<comment type="caution">
    <text evidence="1">The sequence shown here is derived from an EMBL/GenBank/DDBJ whole genome shotgun (WGS) entry which is preliminary data.</text>
</comment>
<name>A0A430KSE7_9GAMM</name>
<protein>
    <submittedName>
        <fullName evidence="1">VWA domain-containing protein</fullName>
    </submittedName>
</protein>
<dbReference type="RefSeq" id="WP_126157989.1">
    <property type="nucleotide sequence ID" value="NZ_RQXW01000005.1"/>
</dbReference>
<dbReference type="OrthoDB" id="5430236at2"/>
<dbReference type="EMBL" id="RQXW01000005">
    <property type="protein sequence ID" value="RTE66390.1"/>
    <property type="molecule type" value="Genomic_DNA"/>
</dbReference>
<evidence type="ECO:0000313" key="1">
    <source>
        <dbReference type="EMBL" id="RTE66390.1"/>
    </source>
</evidence>
<proteinExistence type="predicted"/>
<accession>A0A430KSE7</accession>
<dbReference type="Proteomes" id="UP000283087">
    <property type="component" value="Unassembled WGS sequence"/>
</dbReference>
<dbReference type="SUPFAM" id="SSF53300">
    <property type="entry name" value="vWA-like"/>
    <property type="match status" value="1"/>
</dbReference>
<dbReference type="InterPro" id="IPR036465">
    <property type="entry name" value="vWFA_dom_sf"/>
</dbReference>
<dbReference type="Gene3D" id="3.40.50.410">
    <property type="entry name" value="von Willebrand factor, type A domain"/>
    <property type="match status" value="1"/>
</dbReference>
<evidence type="ECO:0000313" key="2">
    <source>
        <dbReference type="Proteomes" id="UP000283087"/>
    </source>
</evidence>